<keyword evidence="2" id="KW-1185">Reference proteome</keyword>
<sequence length="181" mass="20088">MRWEQLFADLEGQQADWERRERAAEAAEHTRAEHGRVVLGDRLAADVGRVLRLGVRGVGALEARLVDVGPDWVLAHEVRASAYQERLVATAALLSVEGLSGRVDDRPRRYGLRHAVRALSRDRARVRVFDQGGDHLSGTVDRALADHLDLARHADDEPRRPGAVRGVVALPYSTIAMVQRL</sequence>
<accession>A0A0W8I5X5</accession>
<dbReference type="EMBL" id="LQBL01000028">
    <property type="protein sequence ID" value="KUG53667.1"/>
    <property type="molecule type" value="Genomic_DNA"/>
</dbReference>
<dbReference type="AlphaFoldDB" id="A0A0W8I5X5"/>
<dbReference type="Proteomes" id="UP000054837">
    <property type="component" value="Unassembled WGS sequence"/>
</dbReference>
<evidence type="ECO:0000313" key="2">
    <source>
        <dbReference type="Proteomes" id="UP000054837"/>
    </source>
</evidence>
<reference evidence="1 2" key="1">
    <citation type="submission" date="2015-12" db="EMBL/GenBank/DDBJ databases">
        <title>Serinicoccus chungangenesis strain CD08_5 genome sequencing and assembly.</title>
        <authorList>
            <person name="Chander A.M."/>
            <person name="Kaur G."/>
            <person name="Nair G.R."/>
            <person name="Dhawan D.K."/>
            <person name="Kochhar R.K."/>
            <person name="Mayilraj S."/>
            <person name="Bhadada S.K."/>
        </authorList>
    </citation>
    <scope>NUCLEOTIDE SEQUENCE [LARGE SCALE GENOMIC DNA]</scope>
    <source>
        <strain evidence="1 2">CD08_5</strain>
    </source>
</reference>
<proteinExistence type="predicted"/>
<organism evidence="1 2">
    <name type="scientific">Serinicoccus chungangensis</name>
    <dbReference type="NCBI Taxonomy" id="767452"/>
    <lineage>
        <taxon>Bacteria</taxon>
        <taxon>Bacillati</taxon>
        <taxon>Actinomycetota</taxon>
        <taxon>Actinomycetes</taxon>
        <taxon>Micrococcales</taxon>
        <taxon>Ornithinimicrobiaceae</taxon>
        <taxon>Serinicoccus</taxon>
    </lineage>
</organism>
<dbReference type="RefSeq" id="WP_058891675.1">
    <property type="nucleotide sequence ID" value="NZ_LQBL01000028.1"/>
</dbReference>
<dbReference type="OrthoDB" id="3827359at2"/>
<comment type="caution">
    <text evidence="1">The sequence shown here is derived from an EMBL/GenBank/DDBJ whole genome shotgun (WGS) entry which is preliminary data.</text>
</comment>
<dbReference type="STRING" id="767452.AVL62_02500"/>
<protein>
    <submittedName>
        <fullName evidence="1">Uncharacterized protein</fullName>
    </submittedName>
</protein>
<name>A0A0W8I5X5_9MICO</name>
<gene>
    <name evidence="1" type="ORF">AVL62_02500</name>
</gene>
<evidence type="ECO:0000313" key="1">
    <source>
        <dbReference type="EMBL" id="KUG53667.1"/>
    </source>
</evidence>